<evidence type="ECO:0000313" key="2">
    <source>
        <dbReference type="EMBL" id="KAH0820757.1"/>
    </source>
</evidence>
<proteinExistence type="predicted"/>
<gene>
    <name evidence="2" type="ORF">GEV33_002034</name>
</gene>
<name>A0A8J6HUA1_TENMO</name>
<keyword evidence="3" id="KW-1185">Reference proteome</keyword>
<reference evidence="2" key="2">
    <citation type="submission" date="2021-08" db="EMBL/GenBank/DDBJ databases">
        <authorList>
            <person name="Eriksson T."/>
        </authorList>
    </citation>
    <scope>NUCLEOTIDE SEQUENCE</scope>
    <source>
        <strain evidence="2">Stoneville</strain>
        <tissue evidence="2">Whole head</tissue>
    </source>
</reference>
<evidence type="ECO:0000256" key="1">
    <source>
        <dbReference type="SAM" id="MobiDB-lite"/>
    </source>
</evidence>
<organism evidence="2 3">
    <name type="scientific">Tenebrio molitor</name>
    <name type="common">Yellow mealworm beetle</name>
    <dbReference type="NCBI Taxonomy" id="7067"/>
    <lineage>
        <taxon>Eukaryota</taxon>
        <taxon>Metazoa</taxon>
        <taxon>Ecdysozoa</taxon>
        <taxon>Arthropoda</taxon>
        <taxon>Hexapoda</taxon>
        <taxon>Insecta</taxon>
        <taxon>Pterygota</taxon>
        <taxon>Neoptera</taxon>
        <taxon>Endopterygota</taxon>
        <taxon>Coleoptera</taxon>
        <taxon>Polyphaga</taxon>
        <taxon>Cucujiformia</taxon>
        <taxon>Tenebrionidae</taxon>
        <taxon>Tenebrio</taxon>
    </lineage>
</organism>
<dbReference type="Proteomes" id="UP000719412">
    <property type="component" value="Unassembled WGS sequence"/>
</dbReference>
<feature type="region of interest" description="Disordered" evidence="1">
    <location>
        <begin position="76"/>
        <end position="98"/>
    </location>
</feature>
<dbReference type="PANTHER" id="PTHR38681">
    <property type="entry name" value="RETROVIRUS-RELATED POL POLYPROTEIN FROM TRANSPOSON 412-LIKE PROTEIN-RELATED"/>
    <property type="match status" value="1"/>
</dbReference>
<reference evidence="2" key="1">
    <citation type="journal article" date="2020" name="J Insects Food Feed">
        <title>The yellow mealworm (Tenebrio molitor) genome: a resource for the emerging insects as food and feed industry.</title>
        <authorList>
            <person name="Eriksson T."/>
            <person name="Andere A."/>
            <person name="Kelstrup H."/>
            <person name="Emery V."/>
            <person name="Picard C."/>
        </authorList>
    </citation>
    <scope>NUCLEOTIDE SEQUENCE</scope>
    <source>
        <strain evidence="2">Stoneville</strain>
        <tissue evidence="2">Whole head</tissue>
    </source>
</reference>
<sequence length="143" mass="16672">MRQLRPAPANHHDNRKVFVQPALSDCSHVFLRDDSVRKPLQQPYTGPHRVMQRNQKTLTIQAGGREVTVSLDRRHQHFQRHQHQPQLVPPQGQDERNDSLRDFVTTSESLGGEYCGDINPFECPAKKKLRTDEDTRTRQESRR</sequence>
<accession>A0A8J6HUA1</accession>
<feature type="region of interest" description="Disordered" evidence="1">
    <location>
        <begin position="117"/>
        <end position="143"/>
    </location>
</feature>
<protein>
    <submittedName>
        <fullName evidence="2">Uncharacterized protein</fullName>
    </submittedName>
</protein>
<feature type="compositionally biased region" description="Basic and acidic residues" evidence="1">
    <location>
        <begin position="130"/>
        <end position="143"/>
    </location>
</feature>
<dbReference type="EMBL" id="JABDTM020010890">
    <property type="protein sequence ID" value="KAH0820757.1"/>
    <property type="molecule type" value="Genomic_DNA"/>
</dbReference>
<comment type="caution">
    <text evidence="2">The sequence shown here is derived from an EMBL/GenBank/DDBJ whole genome shotgun (WGS) entry which is preliminary data.</text>
</comment>
<dbReference type="PANTHER" id="PTHR38681:SF1">
    <property type="entry name" value="RETROVIRUS-RELATED POL POLYPROTEIN FROM TRANSPOSON 412-LIKE PROTEIN"/>
    <property type="match status" value="1"/>
</dbReference>
<dbReference type="AlphaFoldDB" id="A0A8J6HUA1"/>
<evidence type="ECO:0000313" key="3">
    <source>
        <dbReference type="Proteomes" id="UP000719412"/>
    </source>
</evidence>